<comment type="subcellular location">
    <subcellularLocation>
        <location evidence="1">Membrane</location>
        <topology evidence="1">Multi-pass membrane protein</topology>
    </subcellularLocation>
</comment>
<dbReference type="Pfam" id="PF13632">
    <property type="entry name" value="Glyco_trans_2_3"/>
    <property type="match status" value="1"/>
</dbReference>
<dbReference type="PANTHER" id="PTHR43867:SF2">
    <property type="entry name" value="CELLULOSE SYNTHASE CATALYTIC SUBUNIT A [UDP-FORMING]"/>
    <property type="match status" value="1"/>
</dbReference>
<reference evidence="11" key="1">
    <citation type="submission" date="2017-09" db="EMBL/GenBank/DDBJ databases">
        <title>Genome sequence of Nannocystis excedens DSM 71.</title>
        <authorList>
            <person name="Blom J."/>
        </authorList>
    </citation>
    <scope>NUCLEOTIDE SEQUENCE [LARGE SCALE GENOMIC DNA]</scope>
    <source>
        <strain evidence="11">type strain: E19</strain>
    </source>
</reference>
<dbReference type="AlphaFoldDB" id="A0A2C9D2V0"/>
<dbReference type="InterPro" id="IPR029044">
    <property type="entry name" value="Nucleotide-diphossugar_trans"/>
</dbReference>
<evidence type="ECO:0000259" key="9">
    <source>
        <dbReference type="Pfam" id="PF13632"/>
    </source>
</evidence>
<feature type="transmembrane region" description="Helical" evidence="8">
    <location>
        <begin position="313"/>
        <end position="332"/>
    </location>
</feature>
<accession>A0A2C9D2V0</accession>
<proteinExistence type="predicted"/>
<keyword evidence="5 8" id="KW-1133">Transmembrane helix</keyword>
<sequence length="773" mass="85479">MWKPKDEEPGGVSPVRPEAESTSIPPLAAIGLAGEAGDLLAVAADHLGRPPAELVLRLGILSPDDLQQRLASLWDLPSLSGATVDLLDRLAPRWEGELALALLGDAAFRRQRGLVIALNAPLHDLDRRLPQLLAARRLGLTVYLGPMTGRHRFVIWDLGDFRLDMVVKAASGQDGLAVLARQRGPGPAEFYRLLANRYGLDFASPGDLRSCRLEGGPISPEVARRAPVAFARLADDRPVILCAPRIGRIEADLHRVLTEHRLHRPVVLCPPRDLHRLVREAAAPEVLRRDLTRLDRERPALSARRTPSPSLRFSLALWLLALAVLAAAAPLVFIHLGLALTMVGFLSVGLVRFFAARAMGLQPPRAFRPPRDPPVCSVLVALYDEADMVPGLVGALERLRYPRDRLELRIVCEADDRATIAAAEAALAGLPHGEVIVVPDGRPRTKPRALAYGLAFCEGAMVTVFDAEDRPHPDQLLRAAQAFAEGPSDLGCVQARLVIDRIGNTLQKQFAIEYAALFDGLLPFFARYRLPVPLAGTSNHFKRQALDEVLGWDPWNVTEDADLSIRLVRAGWQIDLIDAVTLEEAPRRFTPWRRQRSRWIKGWMVTWLVHMRQPWRLWREVGPLGFAVIQLYFGGVVLSALAHPAGVMLILFNLLGIWPVLIGGDPLSDTLMACAVLNILFGYGASMWLAARSLAVRRRFALSGAILWMPVYWLLVSVAAWGALFQLIARPHHWAKTPHEPHDRPDGEPLGSIIPKGWIGWLKRRFGGRRWSG</sequence>
<dbReference type="SUPFAM" id="SSF53448">
    <property type="entry name" value="Nucleotide-diphospho-sugar transferases"/>
    <property type="match status" value="1"/>
</dbReference>
<gene>
    <name evidence="10" type="primary">pgaC</name>
    <name evidence="10" type="ORF">HDIA_0570</name>
</gene>
<feature type="transmembrane region" description="Helical" evidence="8">
    <location>
        <begin position="621"/>
        <end position="641"/>
    </location>
</feature>
<feature type="transmembrane region" description="Helical" evidence="8">
    <location>
        <begin position="711"/>
        <end position="729"/>
    </location>
</feature>
<evidence type="ECO:0000256" key="6">
    <source>
        <dbReference type="ARBA" id="ARBA00023136"/>
    </source>
</evidence>
<evidence type="ECO:0000256" key="2">
    <source>
        <dbReference type="ARBA" id="ARBA00022676"/>
    </source>
</evidence>
<dbReference type="GO" id="GO:0016757">
    <property type="term" value="F:glycosyltransferase activity"/>
    <property type="evidence" value="ECO:0007669"/>
    <property type="project" value="UniProtKB-KW"/>
</dbReference>
<feature type="transmembrane region" description="Helical" evidence="8">
    <location>
        <begin position="647"/>
        <end position="664"/>
    </location>
</feature>
<dbReference type="EMBL" id="LT960614">
    <property type="protein sequence ID" value="SON54111.1"/>
    <property type="molecule type" value="Genomic_DNA"/>
</dbReference>
<evidence type="ECO:0000256" key="4">
    <source>
        <dbReference type="ARBA" id="ARBA00022692"/>
    </source>
</evidence>
<keyword evidence="4 8" id="KW-0812">Transmembrane</keyword>
<keyword evidence="2 10" id="KW-0328">Glycosyltransferase</keyword>
<evidence type="ECO:0000313" key="10">
    <source>
        <dbReference type="EMBL" id="SON54111.1"/>
    </source>
</evidence>
<dbReference type="KEGG" id="hdi:HDIA_0570"/>
<dbReference type="InterPro" id="IPR001173">
    <property type="entry name" value="Glyco_trans_2-like"/>
</dbReference>
<dbReference type="GO" id="GO:0016020">
    <property type="term" value="C:membrane"/>
    <property type="evidence" value="ECO:0007669"/>
    <property type="project" value="UniProtKB-SubCell"/>
</dbReference>
<keyword evidence="3 10" id="KW-0808">Transferase</keyword>
<evidence type="ECO:0000313" key="11">
    <source>
        <dbReference type="Proteomes" id="UP000223606"/>
    </source>
</evidence>
<evidence type="ECO:0000256" key="7">
    <source>
        <dbReference type="SAM" id="MobiDB-lite"/>
    </source>
</evidence>
<dbReference type="InterPro" id="IPR050321">
    <property type="entry name" value="Glycosyltr_2/OpgH_subfam"/>
</dbReference>
<evidence type="ECO:0000256" key="5">
    <source>
        <dbReference type="ARBA" id="ARBA00022989"/>
    </source>
</evidence>
<evidence type="ECO:0000256" key="3">
    <source>
        <dbReference type="ARBA" id="ARBA00022679"/>
    </source>
</evidence>
<organism evidence="10 11">
    <name type="scientific">Hartmannibacter diazotrophicus</name>
    <dbReference type="NCBI Taxonomy" id="1482074"/>
    <lineage>
        <taxon>Bacteria</taxon>
        <taxon>Pseudomonadati</taxon>
        <taxon>Pseudomonadota</taxon>
        <taxon>Alphaproteobacteria</taxon>
        <taxon>Hyphomicrobiales</taxon>
        <taxon>Pleomorphomonadaceae</taxon>
        <taxon>Hartmannibacter</taxon>
    </lineage>
</organism>
<dbReference type="OrthoDB" id="7431422at2"/>
<dbReference type="Proteomes" id="UP000223606">
    <property type="component" value="Chromosome 1"/>
</dbReference>
<dbReference type="RefSeq" id="WP_157775180.1">
    <property type="nucleotide sequence ID" value="NZ_LT960614.1"/>
</dbReference>
<keyword evidence="11" id="KW-1185">Reference proteome</keyword>
<protein>
    <submittedName>
        <fullName evidence="10">Poly-beta-1,6-N-acetyl-D-glucosamine synthase</fullName>
        <ecNumber evidence="10">2.4.1.-</ecNumber>
    </submittedName>
</protein>
<feature type="domain" description="Glycosyltransferase 2-like" evidence="9">
    <location>
        <begin position="462"/>
        <end position="652"/>
    </location>
</feature>
<feature type="region of interest" description="Disordered" evidence="7">
    <location>
        <begin position="1"/>
        <end position="21"/>
    </location>
</feature>
<evidence type="ECO:0000256" key="8">
    <source>
        <dbReference type="SAM" id="Phobius"/>
    </source>
</evidence>
<name>A0A2C9D2V0_9HYPH</name>
<dbReference type="PANTHER" id="PTHR43867">
    <property type="entry name" value="CELLULOSE SYNTHASE CATALYTIC SUBUNIT A [UDP-FORMING]"/>
    <property type="match status" value="1"/>
</dbReference>
<feature type="transmembrane region" description="Helical" evidence="8">
    <location>
        <begin position="671"/>
        <end position="691"/>
    </location>
</feature>
<dbReference type="Gene3D" id="3.90.550.10">
    <property type="entry name" value="Spore Coat Polysaccharide Biosynthesis Protein SpsA, Chain A"/>
    <property type="match status" value="1"/>
</dbReference>
<dbReference type="EC" id="2.4.1.-" evidence="10"/>
<evidence type="ECO:0000256" key="1">
    <source>
        <dbReference type="ARBA" id="ARBA00004141"/>
    </source>
</evidence>
<keyword evidence="6 8" id="KW-0472">Membrane</keyword>